<evidence type="ECO:0000313" key="2">
    <source>
        <dbReference type="Proteomes" id="UP000247480"/>
    </source>
</evidence>
<dbReference type="EMBL" id="BGJZ01000283">
    <property type="protein sequence ID" value="GBH11842.1"/>
    <property type="molecule type" value="Genomic_DNA"/>
</dbReference>
<proteinExistence type="predicted"/>
<gene>
    <name evidence="1" type="ORF">KPSA1_05297</name>
</gene>
<dbReference type="GO" id="GO:0016787">
    <property type="term" value="F:hydrolase activity"/>
    <property type="evidence" value="ECO:0007669"/>
    <property type="project" value="UniProtKB-KW"/>
</dbReference>
<accession>A0A2V0QRF8</accession>
<protein>
    <submittedName>
        <fullName evidence="1">Predicted amidohydrolase YtcJ</fullName>
    </submittedName>
</protein>
<dbReference type="AlphaFoldDB" id="A0A2V0QRF8"/>
<organism evidence="1 2">
    <name type="scientific">Pseudomonas syringae pv. actinidiae</name>
    <dbReference type="NCBI Taxonomy" id="103796"/>
    <lineage>
        <taxon>Bacteria</taxon>
        <taxon>Pseudomonadati</taxon>
        <taxon>Pseudomonadota</taxon>
        <taxon>Gammaproteobacteria</taxon>
        <taxon>Pseudomonadales</taxon>
        <taxon>Pseudomonadaceae</taxon>
        <taxon>Pseudomonas</taxon>
        <taxon>Pseudomonas syringae</taxon>
    </lineage>
</organism>
<keyword evidence="1" id="KW-0378">Hydrolase</keyword>
<comment type="caution">
    <text evidence="1">The sequence shown here is derived from an EMBL/GenBank/DDBJ whole genome shotgun (WGS) entry which is preliminary data.</text>
</comment>
<name>A0A2V0QRF8_PSESF</name>
<evidence type="ECO:0000313" key="1">
    <source>
        <dbReference type="EMBL" id="GBH11842.1"/>
    </source>
</evidence>
<reference evidence="1 2" key="1">
    <citation type="submission" date="2018-04" db="EMBL/GenBank/DDBJ databases">
        <title>Draft genome sequence of Pseudomonas syringae pv. actinidiae biovar 1 strains isolated from kiwifruit in Kagawa prefecture.</title>
        <authorList>
            <person name="Tabuchi M."/>
            <person name="Saito M."/>
            <person name="Fujiwara S."/>
            <person name="Sasa N."/>
            <person name="Akimitsu K."/>
            <person name="Gomi K."/>
            <person name="Konishi-Sugita S."/>
            <person name="Hamano K."/>
            <person name="Kataoka I."/>
        </authorList>
    </citation>
    <scope>NUCLEOTIDE SEQUENCE [LARGE SCALE GENOMIC DNA]</scope>
    <source>
        <strain evidence="1 2">MAFF212206</strain>
    </source>
</reference>
<dbReference type="Proteomes" id="UP000247480">
    <property type="component" value="Unassembled WGS sequence"/>
</dbReference>
<sequence>MLTHSSTGGVLALRLPFRTDVAITLAGETGGFFGWDTGITQHSGGAGFSSLGHTNVVGSLHNVADLWGGGVTGFESSGLQGCSALCAGFTVDPGELGANGVPFRTPAV</sequence>